<keyword evidence="1" id="KW-1133">Transmembrane helix</keyword>
<feature type="transmembrane region" description="Helical" evidence="1">
    <location>
        <begin position="42"/>
        <end position="60"/>
    </location>
</feature>
<dbReference type="Gene3D" id="3.30.70.270">
    <property type="match status" value="1"/>
</dbReference>
<dbReference type="NCBIfam" id="TIGR00254">
    <property type="entry name" value="GGDEF"/>
    <property type="match status" value="1"/>
</dbReference>
<dbReference type="Pfam" id="PF00563">
    <property type="entry name" value="EAL"/>
    <property type="match status" value="1"/>
</dbReference>
<dbReference type="PANTHER" id="PTHR33121:SF70">
    <property type="entry name" value="SIGNALING PROTEIN YKOW"/>
    <property type="match status" value="1"/>
</dbReference>
<dbReference type="SMART" id="SM00267">
    <property type="entry name" value="GGDEF"/>
    <property type="match status" value="1"/>
</dbReference>
<evidence type="ECO:0000313" key="4">
    <source>
        <dbReference type="EMBL" id="MCY1144301.1"/>
    </source>
</evidence>
<dbReference type="PANTHER" id="PTHR33121">
    <property type="entry name" value="CYCLIC DI-GMP PHOSPHODIESTERASE PDEF"/>
    <property type="match status" value="1"/>
</dbReference>
<feature type="transmembrane region" description="Helical" evidence="1">
    <location>
        <begin position="131"/>
        <end position="153"/>
    </location>
</feature>
<organism evidence="4 5">
    <name type="scientific">Paractinoplanes pyxinae</name>
    <dbReference type="NCBI Taxonomy" id="2997416"/>
    <lineage>
        <taxon>Bacteria</taxon>
        <taxon>Bacillati</taxon>
        <taxon>Actinomycetota</taxon>
        <taxon>Actinomycetes</taxon>
        <taxon>Micromonosporales</taxon>
        <taxon>Micromonosporaceae</taxon>
        <taxon>Paractinoplanes</taxon>
    </lineage>
</organism>
<keyword evidence="5" id="KW-1185">Reference proteome</keyword>
<feature type="transmembrane region" description="Helical" evidence="1">
    <location>
        <begin position="72"/>
        <end position="91"/>
    </location>
</feature>
<dbReference type="InterPro" id="IPR029787">
    <property type="entry name" value="Nucleotide_cyclase"/>
</dbReference>
<dbReference type="SUPFAM" id="SSF141868">
    <property type="entry name" value="EAL domain-like"/>
    <property type="match status" value="1"/>
</dbReference>
<dbReference type="CDD" id="cd01949">
    <property type="entry name" value="GGDEF"/>
    <property type="match status" value="1"/>
</dbReference>
<dbReference type="InterPro" id="IPR043128">
    <property type="entry name" value="Rev_trsase/Diguanyl_cyclase"/>
</dbReference>
<dbReference type="SMART" id="SM00052">
    <property type="entry name" value="EAL"/>
    <property type="match status" value="1"/>
</dbReference>
<dbReference type="InterPro" id="IPR001633">
    <property type="entry name" value="EAL_dom"/>
</dbReference>
<comment type="caution">
    <text evidence="4">The sequence shown here is derived from an EMBL/GenBank/DDBJ whole genome shotgun (WGS) entry which is preliminary data.</text>
</comment>
<dbReference type="InterPro" id="IPR000160">
    <property type="entry name" value="GGDEF_dom"/>
</dbReference>
<dbReference type="EMBL" id="JAPNTZ010000019">
    <property type="protein sequence ID" value="MCY1144301.1"/>
    <property type="molecule type" value="Genomic_DNA"/>
</dbReference>
<feature type="domain" description="EAL" evidence="2">
    <location>
        <begin position="477"/>
        <end position="725"/>
    </location>
</feature>
<dbReference type="InterPro" id="IPR035919">
    <property type="entry name" value="EAL_sf"/>
</dbReference>
<dbReference type="Proteomes" id="UP001151002">
    <property type="component" value="Unassembled WGS sequence"/>
</dbReference>
<dbReference type="RefSeq" id="WP_267568873.1">
    <property type="nucleotide sequence ID" value="NZ_JAPNTZ010000019.1"/>
</dbReference>
<dbReference type="SUPFAM" id="SSF55073">
    <property type="entry name" value="Nucleotide cyclase"/>
    <property type="match status" value="1"/>
</dbReference>
<reference evidence="4" key="1">
    <citation type="submission" date="2022-11" db="EMBL/GenBank/DDBJ databases">
        <authorList>
            <person name="Somphong A."/>
            <person name="Phongsopitanun W."/>
        </authorList>
    </citation>
    <scope>NUCLEOTIDE SEQUENCE</scope>
    <source>
        <strain evidence="4">Pm04-4</strain>
    </source>
</reference>
<gene>
    <name evidence="4" type="ORF">OWR29_40440</name>
</gene>
<proteinExistence type="predicted"/>
<feature type="transmembrane region" description="Helical" evidence="1">
    <location>
        <begin position="97"/>
        <end position="119"/>
    </location>
</feature>
<keyword evidence="1" id="KW-0472">Membrane</keyword>
<feature type="transmembrane region" description="Helical" evidence="1">
    <location>
        <begin position="225"/>
        <end position="246"/>
    </location>
</feature>
<evidence type="ECO:0000313" key="5">
    <source>
        <dbReference type="Proteomes" id="UP001151002"/>
    </source>
</evidence>
<protein>
    <submittedName>
        <fullName evidence="4">Bifunctional diguanylate cyclase/phosphodiesterase</fullName>
    </submittedName>
</protein>
<keyword evidence="1" id="KW-0812">Transmembrane</keyword>
<dbReference type="InterPro" id="IPR050706">
    <property type="entry name" value="Cyclic-di-GMP_PDE-like"/>
</dbReference>
<dbReference type="PROSITE" id="PS50883">
    <property type="entry name" value="EAL"/>
    <property type="match status" value="1"/>
</dbReference>
<feature type="transmembrane region" description="Helical" evidence="1">
    <location>
        <begin position="196"/>
        <end position="213"/>
    </location>
</feature>
<evidence type="ECO:0000259" key="2">
    <source>
        <dbReference type="PROSITE" id="PS50883"/>
    </source>
</evidence>
<dbReference type="Pfam" id="PF00990">
    <property type="entry name" value="GGDEF"/>
    <property type="match status" value="1"/>
</dbReference>
<accession>A0ABT4BCV0</accession>
<dbReference type="PROSITE" id="PS50887">
    <property type="entry name" value="GGDEF"/>
    <property type="match status" value="1"/>
</dbReference>
<evidence type="ECO:0000256" key="1">
    <source>
        <dbReference type="SAM" id="Phobius"/>
    </source>
</evidence>
<feature type="transmembrane region" description="Helical" evidence="1">
    <location>
        <begin position="281"/>
        <end position="299"/>
    </location>
</feature>
<evidence type="ECO:0000259" key="3">
    <source>
        <dbReference type="PROSITE" id="PS50887"/>
    </source>
</evidence>
<sequence length="732" mass="78703">MAVLSRVTSWRPASRVAAGLVVLVAVSQIASLAEPGLRRPVLYSSVLLLDAIGAFLSFRAAGRDVYPWGWRLIGLARSSAVAAFFVLLWFATTGNAFAYWAGIGLRGLMFVLLAAATFLSRLAEIRGRNRWSFVSEVVIVVSAGAMMAWYFVIDRAFTQDLAGPELTRILGYVIGDLLVLTAVCSLLLGGARPSHPLVGGLALLMITDIAWNATDLHSDAQADIWLIGLGMVGASLLLTLAPIAPFREKRSLAWSQRLVMLSLLTGVVMMIAVTVAEDDMFPWGGLVGCLLLMVSAVVVHMNMSLRSARDLVITDPLTGLANRTGLDDAMTAAARRGEPVALLLIDLDDFKLINDAYGHAAGDTVLAEFGHHLRAVVRGPDTCARIGGDEFAVLLLGGVVPDLVAQRILAAIAAHPVRLGEDTVVVHASIGLTDSRPGDTSKKIMRRADLAMYAAKRAGAHSWMRHDPSMVDRRAMDALLAEDLTGAAGRGELIVLYQPIVDLDTGGPTGYEALVRWQHPARGLVPPLDFIPVAERTGLIYDIGLHVLSQACTDMAAAPGKPYVSVNLSPRQLQTPTLVHDVLAAVKRAGMPLERLVLEVTESAIVDEKSIVTLHELRGYGIRIAVDDFGTGYSSLHYLTRLPVDILKIDRSFVAQLDGTATGSAIADAIIRLAQVLRLRTIAEGIETEDQARELLTLGCRTGQGFLYAKPSPLEAVLSEAGRRLDEARQRQ</sequence>
<feature type="domain" description="GGDEF" evidence="3">
    <location>
        <begin position="338"/>
        <end position="468"/>
    </location>
</feature>
<name>A0ABT4BCV0_9ACTN</name>
<dbReference type="Gene3D" id="3.20.20.450">
    <property type="entry name" value="EAL domain"/>
    <property type="match status" value="1"/>
</dbReference>
<dbReference type="CDD" id="cd01948">
    <property type="entry name" value="EAL"/>
    <property type="match status" value="1"/>
</dbReference>
<feature type="transmembrane region" description="Helical" evidence="1">
    <location>
        <begin position="169"/>
        <end position="189"/>
    </location>
</feature>
<feature type="transmembrane region" description="Helical" evidence="1">
    <location>
        <begin position="258"/>
        <end position="275"/>
    </location>
</feature>